<accession>A0A166RW15</accession>
<dbReference type="OrthoDB" id="3289631at2759"/>
<feature type="coiled-coil region" evidence="1">
    <location>
        <begin position="22"/>
        <end position="70"/>
    </location>
</feature>
<organism evidence="2 3">
    <name type="scientific">Athelia psychrophila</name>
    <dbReference type="NCBI Taxonomy" id="1759441"/>
    <lineage>
        <taxon>Eukaryota</taxon>
        <taxon>Fungi</taxon>
        <taxon>Dikarya</taxon>
        <taxon>Basidiomycota</taxon>
        <taxon>Agaricomycotina</taxon>
        <taxon>Agaricomycetes</taxon>
        <taxon>Agaricomycetidae</taxon>
        <taxon>Atheliales</taxon>
        <taxon>Atheliaceae</taxon>
        <taxon>Athelia</taxon>
    </lineage>
</organism>
<dbReference type="Proteomes" id="UP000076532">
    <property type="component" value="Unassembled WGS sequence"/>
</dbReference>
<dbReference type="Gene3D" id="1.20.5.340">
    <property type="match status" value="1"/>
</dbReference>
<evidence type="ECO:0000313" key="2">
    <source>
        <dbReference type="EMBL" id="KZP28717.1"/>
    </source>
</evidence>
<name>A0A166RW15_9AGAM</name>
<evidence type="ECO:0000313" key="3">
    <source>
        <dbReference type="Proteomes" id="UP000076532"/>
    </source>
</evidence>
<evidence type="ECO:0000256" key="1">
    <source>
        <dbReference type="SAM" id="Coils"/>
    </source>
</evidence>
<protein>
    <submittedName>
        <fullName evidence="2">Uncharacterized protein</fullName>
    </submittedName>
</protein>
<gene>
    <name evidence="2" type="ORF">FIBSPDRAFT_852438</name>
</gene>
<dbReference type="EMBL" id="KV417502">
    <property type="protein sequence ID" value="KZP28717.1"/>
    <property type="molecule type" value="Genomic_DNA"/>
</dbReference>
<proteinExistence type="predicted"/>
<reference evidence="2 3" key="1">
    <citation type="journal article" date="2016" name="Mol. Biol. Evol.">
        <title>Comparative Genomics of Early-Diverging Mushroom-Forming Fungi Provides Insights into the Origins of Lignocellulose Decay Capabilities.</title>
        <authorList>
            <person name="Nagy L.G."/>
            <person name="Riley R."/>
            <person name="Tritt A."/>
            <person name="Adam C."/>
            <person name="Daum C."/>
            <person name="Floudas D."/>
            <person name="Sun H."/>
            <person name="Yadav J.S."/>
            <person name="Pangilinan J."/>
            <person name="Larsson K.H."/>
            <person name="Matsuura K."/>
            <person name="Barry K."/>
            <person name="Labutti K."/>
            <person name="Kuo R."/>
            <person name="Ohm R.A."/>
            <person name="Bhattacharya S.S."/>
            <person name="Shirouzu T."/>
            <person name="Yoshinaga Y."/>
            <person name="Martin F.M."/>
            <person name="Grigoriev I.V."/>
            <person name="Hibbett D.S."/>
        </authorList>
    </citation>
    <scope>NUCLEOTIDE SEQUENCE [LARGE SCALE GENOMIC DNA]</scope>
    <source>
        <strain evidence="2 3">CBS 109695</strain>
    </source>
</reference>
<keyword evidence="1" id="KW-0175">Coiled coil</keyword>
<keyword evidence="3" id="KW-1185">Reference proteome</keyword>
<sequence length="141" mass="16076">METASRKISQLTQDQKFQDFAMNQLKNQIEGLQANLKTKGETIDSLHARVQDLTASLATSERRRRRMAEQLEVQALDRIASEDAFMRSLSALVTANSTSNLREISMTFGSILEEDRRKTRAWLADDGRNSQWAVLESDNDR</sequence>
<dbReference type="AlphaFoldDB" id="A0A166RW15"/>